<organism evidence="2 3">
    <name type="scientific">Phytophthora cactorum</name>
    <dbReference type="NCBI Taxonomy" id="29920"/>
    <lineage>
        <taxon>Eukaryota</taxon>
        <taxon>Sar</taxon>
        <taxon>Stramenopiles</taxon>
        <taxon>Oomycota</taxon>
        <taxon>Peronosporomycetes</taxon>
        <taxon>Peronosporales</taxon>
        <taxon>Peronosporaceae</taxon>
        <taxon>Phytophthora</taxon>
    </lineage>
</organism>
<protein>
    <submittedName>
        <fullName evidence="2">Uncharacterized protein</fullName>
    </submittedName>
</protein>
<name>A0A8T1F4N6_9STRA</name>
<evidence type="ECO:0000313" key="3">
    <source>
        <dbReference type="Proteomes" id="UP000697107"/>
    </source>
</evidence>
<accession>A0A8T1F4N6</accession>
<dbReference type="Proteomes" id="UP000697107">
    <property type="component" value="Unassembled WGS sequence"/>
</dbReference>
<sequence length="90" mass="9953">MVQATVWLRVLELDGEMDTQRNRLPTGYEPNDQMTNANSGVTRADAPATTQKLVANRERVGMLDDDAAESTLWLTKLATATTPTTAERME</sequence>
<gene>
    <name evidence="2" type="ORF">PC118_g18519</name>
</gene>
<reference evidence="2" key="1">
    <citation type="submission" date="2018-10" db="EMBL/GenBank/DDBJ databases">
        <title>Effector identification in a new, highly contiguous assembly of the strawberry crown rot pathogen Phytophthora cactorum.</title>
        <authorList>
            <person name="Armitage A.D."/>
            <person name="Nellist C.F."/>
            <person name="Bates H."/>
            <person name="Vickerstaff R.J."/>
            <person name="Harrison R.J."/>
        </authorList>
    </citation>
    <scope>NUCLEOTIDE SEQUENCE</scope>
    <source>
        <strain evidence="2">P415</strain>
    </source>
</reference>
<evidence type="ECO:0000256" key="1">
    <source>
        <dbReference type="SAM" id="MobiDB-lite"/>
    </source>
</evidence>
<feature type="region of interest" description="Disordered" evidence="1">
    <location>
        <begin position="20"/>
        <end position="47"/>
    </location>
</feature>
<evidence type="ECO:0000313" key="2">
    <source>
        <dbReference type="EMBL" id="KAG2967519.1"/>
    </source>
</evidence>
<feature type="compositionally biased region" description="Polar residues" evidence="1">
    <location>
        <begin position="32"/>
        <end position="41"/>
    </location>
</feature>
<dbReference type="AlphaFoldDB" id="A0A8T1F4N6"/>
<dbReference type="EMBL" id="RCML01000925">
    <property type="protein sequence ID" value="KAG2967519.1"/>
    <property type="molecule type" value="Genomic_DNA"/>
</dbReference>
<proteinExistence type="predicted"/>
<comment type="caution">
    <text evidence="2">The sequence shown here is derived from an EMBL/GenBank/DDBJ whole genome shotgun (WGS) entry which is preliminary data.</text>
</comment>